<feature type="compositionally biased region" description="Low complexity" evidence="1">
    <location>
        <begin position="115"/>
        <end position="129"/>
    </location>
</feature>
<feature type="compositionally biased region" description="Basic residues" evidence="1">
    <location>
        <begin position="165"/>
        <end position="198"/>
    </location>
</feature>
<reference evidence="4" key="1">
    <citation type="submission" date="2021-01" db="EMBL/GenBank/DDBJ databases">
        <authorList>
            <person name="Corre E."/>
            <person name="Pelletier E."/>
            <person name="Niang G."/>
            <person name="Scheremetjew M."/>
            <person name="Finn R."/>
            <person name="Kale V."/>
            <person name="Holt S."/>
            <person name="Cochrane G."/>
            <person name="Meng A."/>
            <person name="Brown T."/>
            <person name="Cohen L."/>
        </authorList>
    </citation>
    <scope>NUCLEOTIDE SEQUENCE</scope>
    <source>
        <strain evidence="4">CCMP127</strain>
    </source>
</reference>
<dbReference type="AlphaFoldDB" id="A0A7S3KZ12"/>
<evidence type="ECO:0000256" key="2">
    <source>
        <dbReference type="SAM" id="Phobius"/>
    </source>
</evidence>
<feature type="region of interest" description="Disordered" evidence="1">
    <location>
        <begin position="519"/>
        <end position="571"/>
    </location>
</feature>
<keyword evidence="2" id="KW-0472">Membrane</keyword>
<feature type="transmembrane region" description="Helical" evidence="2">
    <location>
        <begin position="458"/>
        <end position="479"/>
    </location>
</feature>
<evidence type="ECO:0000256" key="1">
    <source>
        <dbReference type="SAM" id="MobiDB-lite"/>
    </source>
</evidence>
<keyword evidence="2" id="KW-1133">Transmembrane helix</keyword>
<feature type="chain" id="PRO_5031448906" evidence="3">
    <location>
        <begin position="22"/>
        <end position="625"/>
    </location>
</feature>
<proteinExistence type="predicted"/>
<gene>
    <name evidence="4" type="ORF">ACOF00016_LOCUS1171</name>
</gene>
<evidence type="ECO:0000313" key="4">
    <source>
        <dbReference type="EMBL" id="CAE0402936.1"/>
    </source>
</evidence>
<feature type="region of interest" description="Disordered" evidence="1">
    <location>
        <begin position="411"/>
        <end position="451"/>
    </location>
</feature>
<feature type="region of interest" description="Disordered" evidence="1">
    <location>
        <begin position="103"/>
        <end position="237"/>
    </location>
</feature>
<dbReference type="EMBL" id="HBIM01001349">
    <property type="protein sequence ID" value="CAE0402936.1"/>
    <property type="molecule type" value="Transcribed_RNA"/>
</dbReference>
<feature type="compositionally biased region" description="Polar residues" evidence="1">
    <location>
        <begin position="216"/>
        <end position="228"/>
    </location>
</feature>
<name>A0A7S3KZ12_9STRA</name>
<feature type="compositionally biased region" description="Polar residues" evidence="1">
    <location>
        <begin position="604"/>
        <end position="613"/>
    </location>
</feature>
<accession>A0A7S3KZ12</accession>
<evidence type="ECO:0000256" key="3">
    <source>
        <dbReference type="SAM" id="SignalP"/>
    </source>
</evidence>
<protein>
    <submittedName>
        <fullName evidence="4">Uncharacterized protein</fullName>
    </submittedName>
</protein>
<feature type="region of interest" description="Disordered" evidence="1">
    <location>
        <begin position="600"/>
        <end position="625"/>
    </location>
</feature>
<keyword evidence="3" id="KW-0732">Signal</keyword>
<feature type="signal peptide" evidence="3">
    <location>
        <begin position="1"/>
        <end position="21"/>
    </location>
</feature>
<sequence length="625" mass="66894">MKTSLLFAYLLGGAIVCLSSSQEGSTAVSYHGGIRSKKIFQQESVHQSSDRLLREEIARRTSSLGETVNHIWAAAVEETADTISSTYDKCRLADGTVVINGEPYYGKGKSKSKGGKSSSCRSSKGSKGSDCAPTPQPSEYPTMSPGASGAELPSASPTECYGKGKSCKLGKKKSKSEKSHKSKLSKSSKHSKSPKSGKGKYDNANLPYCDEMAPTVSPTRNENANTLPPTDPIGQNDLTSTPTFAPTTAEEFARCDDIRNGTGNTTGDPDQIFKLYVLVESDEILEDDFAERLNTAMRTILALASGCRNTDFSAMTSRRLQANTPGAVELEGFELLDLAGLTCEQVFGVEVSAAVCTAFESLVQAFGGEITADIEQICEDYGPQLATALGVETIHCVVDKLPFDILVPTSSPTTAAPTGPTASPTAPTTPTTSPSAAPTDDPGINGITDRDGQTIETGGWIIMAAGILVLFSLCLCYFCNRRAEKERGMAVYAKTYDDGESSMGDNADEGATSRAIFVNPEQDNFESDKYAPTDVAPTDEEEEYPVKRSSTQTGDDYFDAEQASTSSPVDDIILHDKGQVCSSPTCRLCEDRRREGPVALSVPRLSNQNNQYPNRGYIQDDTVEL</sequence>
<feature type="compositionally biased region" description="Low complexity" evidence="1">
    <location>
        <begin position="411"/>
        <end position="439"/>
    </location>
</feature>
<organism evidence="4">
    <name type="scientific">Amphora coffeiformis</name>
    <dbReference type="NCBI Taxonomy" id="265554"/>
    <lineage>
        <taxon>Eukaryota</taxon>
        <taxon>Sar</taxon>
        <taxon>Stramenopiles</taxon>
        <taxon>Ochrophyta</taxon>
        <taxon>Bacillariophyta</taxon>
        <taxon>Bacillariophyceae</taxon>
        <taxon>Bacillariophycidae</taxon>
        <taxon>Thalassiophysales</taxon>
        <taxon>Catenulaceae</taxon>
        <taxon>Amphora</taxon>
    </lineage>
</organism>
<keyword evidence="2" id="KW-0812">Transmembrane</keyword>